<feature type="signal peptide" evidence="1">
    <location>
        <begin position="1"/>
        <end position="28"/>
    </location>
</feature>
<gene>
    <name evidence="2" type="ORF">QWZ10_01050</name>
</gene>
<proteinExistence type="predicted"/>
<dbReference type="Gene3D" id="3.40.30.10">
    <property type="entry name" value="Glutaredoxin"/>
    <property type="match status" value="1"/>
</dbReference>
<dbReference type="RefSeq" id="WP_377688370.1">
    <property type="nucleotide sequence ID" value="NZ_JBHMDZ010000049.1"/>
</dbReference>
<dbReference type="Proteomes" id="UP001243846">
    <property type="component" value="Unassembled WGS sequence"/>
</dbReference>
<protein>
    <submittedName>
        <fullName evidence="2">SoxS protein</fullName>
    </submittedName>
</protein>
<dbReference type="InterPro" id="IPR006311">
    <property type="entry name" value="TAT_signal"/>
</dbReference>
<comment type="caution">
    <text evidence="2">The sequence shown here is derived from an EMBL/GenBank/DDBJ whole genome shotgun (WGS) entry which is preliminary data.</text>
</comment>
<reference evidence="3" key="1">
    <citation type="journal article" date="2019" name="Int. J. Syst. Evol. Microbiol.">
        <title>The Global Catalogue of Microorganisms (GCM) 10K type strain sequencing project: providing services to taxonomists for standard genome sequencing and annotation.</title>
        <authorList>
            <consortium name="The Broad Institute Genomics Platform"/>
            <consortium name="The Broad Institute Genome Sequencing Center for Infectious Disease"/>
            <person name="Wu L."/>
            <person name="Ma J."/>
        </authorList>
    </citation>
    <scope>NUCLEOTIDE SEQUENCE [LARGE SCALE GENOMIC DNA]</scope>
    <source>
        <strain evidence="3">CECT 8482</strain>
    </source>
</reference>
<evidence type="ECO:0000256" key="1">
    <source>
        <dbReference type="SAM" id="SignalP"/>
    </source>
</evidence>
<keyword evidence="3" id="KW-1185">Reference proteome</keyword>
<keyword evidence="1" id="KW-0732">Signal</keyword>
<evidence type="ECO:0000313" key="3">
    <source>
        <dbReference type="Proteomes" id="UP001243846"/>
    </source>
</evidence>
<name>A0ABT8D4I7_9RHOB</name>
<dbReference type="PROSITE" id="PS51318">
    <property type="entry name" value="TAT"/>
    <property type="match status" value="1"/>
</dbReference>
<feature type="chain" id="PRO_5045408686" evidence="1">
    <location>
        <begin position="29"/>
        <end position="130"/>
    </location>
</feature>
<organism evidence="2 3">
    <name type="scientific">Paracoccus cavernae</name>
    <dbReference type="NCBI Taxonomy" id="1571207"/>
    <lineage>
        <taxon>Bacteria</taxon>
        <taxon>Pseudomonadati</taxon>
        <taxon>Pseudomonadota</taxon>
        <taxon>Alphaproteobacteria</taxon>
        <taxon>Rhodobacterales</taxon>
        <taxon>Paracoccaceae</taxon>
        <taxon>Paracoccus</taxon>
    </lineage>
</organism>
<evidence type="ECO:0000313" key="2">
    <source>
        <dbReference type="EMBL" id="MDN3710772.1"/>
    </source>
</evidence>
<accession>A0ABT8D4I7</accession>
<dbReference type="InterPro" id="IPR036249">
    <property type="entry name" value="Thioredoxin-like_sf"/>
</dbReference>
<sequence length="130" mass="13776">MVTIGKRRFLGGAALALGAALSGGTAGAQGQRFRLLMVVQRGCVYCAAWRREVGPAYPASREGRIAPVFEVDINGPWPDGLAIGAAPYATPTFILLDHGHEADRIEGYPGADLFRADLLRIMAEAGALPR</sequence>
<dbReference type="SUPFAM" id="SSF52833">
    <property type="entry name" value="Thioredoxin-like"/>
    <property type="match status" value="1"/>
</dbReference>
<dbReference type="EMBL" id="JAUFRC010000001">
    <property type="protein sequence ID" value="MDN3710772.1"/>
    <property type="molecule type" value="Genomic_DNA"/>
</dbReference>